<accession>A0A8H5GCJ2</accession>
<comment type="caution">
    <text evidence="3">The sequence shown here is derived from an EMBL/GenBank/DDBJ whole genome shotgun (WGS) entry which is preliminary data.</text>
</comment>
<dbReference type="EMBL" id="JAACJO010000002">
    <property type="protein sequence ID" value="KAF5362245.1"/>
    <property type="molecule type" value="Genomic_DNA"/>
</dbReference>
<dbReference type="Gene3D" id="1.10.357.150">
    <property type="match status" value="1"/>
</dbReference>
<dbReference type="Pfam" id="PF22766">
    <property type="entry name" value="ZW10_C2"/>
    <property type="match status" value="1"/>
</dbReference>
<dbReference type="GO" id="GO:0007094">
    <property type="term" value="P:mitotic spindle assembly checkpoint signaling"/>
    <property type="evidence" value="ECO:0007669"/>
    <property type="project" value="TreeGrafter"/>
</dbReference>
<gene>
    <name evidence="3" type="ORF">D9756_002329</name>
</gene>
<feature type="compositionally biased region" description="Acidic residues" evidence="1">
    <location>
        <begin position="479"/>
        <end position="500"/>
    </location>
</feature>
<evidence type="ECO:0000256" key="1">
    <source>
        <dbReference type="SAM" id="MobiDB-lite"/>
    </source>
</evidence>
<name>A0A8H5GCJ2_9AGAR</name>
<feature type="compositionally biased region" description="Polar residues" evidence="1">
    <location>
        <begin position="532"/>
        <end position="553"/>
    </location>
</feature>
<organism evidence="3 4">
    <name type="scientific">Leucocoprinus leucothites</name>
    <dbReference type="NCBI Taxonomy" id="201217"/>
    <lineage>
        <taxon>Eukaryota</taxon>
        <taxon>Fungi</taxon>
        <taxon>Dikarya</taxon>
        <taxon>Basidiomycota</taxon>
        <taxon>Agaricomycotina</taxon>
        <taxon>Agaricomycetes</taxon>
        <taxon>Agaricomycetidae</taxon>
        <taxon>Agaricales</taxon>
        <taxon>Agaricineae</taxon>
        <taxon>Agaricaceae</taxon>
        <taxon>Leucocoprinus</taxon>
    </lineage>
</organism>
<dbReference type="AlphaFoldDB" id="A0A8H5GCJ2"/>
<dbReference type="InterPro" id="IPR055148">
    <property type="entry name" value="ZW10_C_2"/>
</dbReference>
<feature type="compositionally biased region" description="Acidic residues" evidence="1">
    <location>
        <begin position="448"/>
        <end position="457"/>
    </location>
</feature>
<keyword evidence="4" id="KW-1185">Reference proteome</keyword>
<feature type="domain" description="ZW10 C-terminal helical" evidence="2">
    <location>
        <begin position="847"/>
        <end position="990"/>
    </location>
</feature>
<dbReference type="OrthoDB" id="534815at2759"/>
<dbReference type="InterPro" id="IPR046362">
    <property type="entry name" value="Zw10/DSL1_C_sf"/>
</dbReference>
<dbReference type="PANTHER" id="PTHR12205">
    <property type="entry name" value="CENTROMERE/KINETOCHORE PROTEIN ZW10"/>
    <property type="match status" value="1"/>
</dbReference>
<dbReference type="PANTHER" id="PTHR12205:SF0">
    <property type="entry name" value="CENTROMERE_KINETOCHORE PROTEIN ZW10 HOMOLOG"/>
    <property type="match status" value="1"/>
</dbReference>
<dbReference type="GO" id="GO:0006888">
    <property type="term" value="P:endoplasmic reticulum to Golgi vesicle-mediated transport"/>
    <property type="evidence" value="ECO:0007669"/>
    <property type="project" value="TreeGrafter"/>
</dbReference>
<dbReference type="GO" id="GO:0005737">
    <property type="term" value="C:cytoplasm"/>
    <property type="evidence" value="ECO:0007669"/>
    <property type="project" value="GOC"/>
</dbReference>
<feature type="region of interest" description="Disordered" evidence="1">
    <location>
        <begin position="448"/>
        <end position="669"/>
    </location>
</feature>
<dbReference type="Proteomes" id="UP000559027">
    <property type="component" value="Unassembled WGS sequence"/>
</dbReference>
<dbReference type="GO" id="GO:1990423">
    <property type="term" value="C:RZZ complex"/>
    <property type="evidence" value="ECO:0007669"/>
    <property type="project" value="TreeGrafter"/>
</dbReference>
<protein>
    <recommendedName>
        <fullName evidence="2">ZW10 C-terminal helical domain-containing protein</fullName>
    </recommendedName>
</protein>
<evidence type="ECO:0000259" key="2">
    <source>
        <dbReference type="Pfam" id="PF22766"/>
    </source>
</evidence>
<evidence type="ECO:0000313" key="4">
    <source>
        <dbReference type="Proteomes" id="UP000559027"/>
    </source>
</evidence>
<reference evidence="3 4" key="1">
    <citation type="journal article" date="2020" name="ISME J.">
        <title>Uncovering the hidden diversity of litter-decomposition mechanisms in mushroom-forming fungi.</title>
        <authorList>
            <person name="Floudas D."/>
            <person name="Bentzer J."/>
            <person name="Ahren D."/>
            <person name="Johansson T."/>
            <person name="Persson P."/>
            <person name="Tunlid A."/>
        </authorList>
    </citation>
    <scope>NUCLEOTIDE SEQUENCE [LARGE SCALE GENOMIC DNA]</scope>
    <source>
        <strain evidence="3 4">CBS 146.42</strain>
    </source>
</reference>
<sequence>MAFPIPTHLPRKQDVSSRILNKIDSATHQTLDSTLTSTWLNELDETIQITKTRLHECIQSDLPQFQRQWESAKSIQTRLQTLTSNVDTLDVTVSDLKSGLVPVLLQRLSEHSKLVQEAADIQSRYQALSHMLQCKTGFSNLDNLVKAGKLPEAVVVLKGLHTLLESSPEPLAQSKIFSEFRRKHQSTQALVQEQLSDAYTRSIVISASTLVVRSSVQVRGSDTVLSLPSILFSLAPNSLDQHLATLRRDIITHFIEYVLRQPSSVSLNTIGDTEYSISLMPAPPNSETKSNRIENLSQILSFLSSRIFPFLPSPVSSSFPQSLFKPTTTSLLNVLLVPSLPSSFGLLPPFLELAKRAVTFESDVVTRLEGSSAAELPIRTWVDGLTVHYERQRRLELLGNCRTIILSQEDSKDCFMFEMEVKSESTRATVVPVQDDGVETIDDNEFRDDAWGFDDEAEGGKPMPVENQKIPEPVPVQREEDDYQDDAWGLDDENTVEEEQPQIPTHAAAHTEFIPTEDGDNGWELNDDDLPGTNSEPSLLAASQSTESDNPSGNPEPDPGDAWGWNDDTEVTGNDSNWDDDPWANAPAVDEPVAEKPAVRKAATGLQKIVNKAKKPVNGHTSVASATPSPAPLHAPPPPPPNLHSANGYTSHADNAWRDSTPAPAPVPVKRPPELKILAKESFTVPDKARRIIKAVENLIEECKQFQASSLFPLYPSITSSTSSSQPGAILSQTPLSLVDLYIAMYPVKFGKYLLDSAQNGMLFSNSCLYLAHELGKIEKSLGRSGGFEGLKEKLEECGKNLTVVGESWYEQVVQTQCEKVDDLLVEGAKGFAYTSSQERYDECEAAIGQAVQEIKRFGRQLKSILTKGKYYTAIGLVTEAALSRILQDILALSDIPEVDSHRLSELCRILNSLEGLFSQDPEQPSFVVAYVPSWLKFNYLSELLEASMADISYLFEEGALVDFEIDELVRLVKALFADTALRTNTINKLMEGHPVSS</sequence>
<proteinExistence type="predicted"/>
<feature type="compositionally biased region" description="Pro residues" evidence="1">
    <location>
        <begin position="629"/>
        <end position="642"/>
    </location>
</feature>
<feature type="compositionally biased region" description="Acidic residues" evidence="1">
    <location>
        <begin position="515"/>
        <end position="530"/>
    </location>
</feature>
<evidence type="ECO:0000313" key="3">
    <source>
        <dbReference type="EMBL" id="KAF5362245.1"/>
    </source>
</evidence>